<comment type="caution">
    <text evidence="1">The sequence shown here is derived from an EMBL/GenBank/DDBJ whole genome shotgun (WGS) entry which is preliminary data.</text>
</comment>
<dbReference type="InterPro" id="IPR007711">
    <property type="entry name" value="HigB-1"/>
</dbReference>
<evidence type="ECO:0008006" key="3">
    <source>
        <dbReference type="Google" id="ProtNLM"/>
    </source>
</evidence>
<dbReference type="EMBL" id="QFNN01000134">
    <property type="protein sequence ID" value="PZO87381.1"/>
    <property type="molecule type" value="Genomic_DNA"/>
</dbReference>
<dbReference type="Gene3D" id="3.30.2310.20">
    <property type="entry name" value="RelE-like"/>
    <property type="match status" value="1"/>
</dbReference>
<reference evidence="1 2" key="1">
    <citation type="submission" date="2017-08" db="EMBL/GenBank/DDBJ databases">
        <title>Infants hospitalized years apart are colonized by the same room-sourced microbial strains.</title>
        <authorList>
            <person name="Brooks B."/>
            <person name="Olm M.R."/>
            <person name="Firek B.A."/>
            <person name="Baker R."/>
            <person name="Thomas B.C."/>
            <person name="Morowitz M.J."/>
            <person name="Banfield J.F."/>
        </authorList>
    </citation>
    <scope>NUCLEOTIDE SEQUENCE [LARGE SCALE GENOMIC DNA]</scope>
    <source>
        <strain evidence="1">S2_018_000_R2_101</strain>
    </source>
</reference>
<gene>
    <name evidence="1" type="ORF">DI623_14815</name>
</gene>
<dbReference type="PANTHER" id="PTHR40266">
    <property type="entry name" value="TOXIN HIGB-1"/>
    <property type="match status" value="1"/>
</dbReference>
<dbReference type="PANTHER" id="PTHR40266:SF2">
    <property type="entry name" value="TOXIN HIGB-1"/>
    <property type="match status" value="1"/>
</dbReference>
<sequence>MKIEFADANLLRICTDEAHKLGLPVAVIQAARRRLVQLEAAADERDLRNLKSLHYKKLQGEKDGKRTVRVNDQYRIVFTLLEMEQPPIINIIALCDTH</sequence>
<dbReference type="SUPFAM" id="SSF143011">
    <property type="entry name" value="RelE-like"/>
    <property type="match status" value="1"/>
</dbReference>
<dbReference type="AlphaFoldDB" id="A0A2W5BW90"/>
<organism evidence="1 2">
    <name type="scientific">Sphingomonas sanxanigenens</name>
    <dbReference type="NCBI Taxonomy" id="397260"/>
    <lineage>
        <taxon>Bacteria</taxon>
        <taxon>Pseudomonadati</taxon>
        <taxon>Pseudomonadota</taxon>
        <taxon>Alphaproteobacteria</taxon>
        <taxon>Sphingomonadales</taxon>
        <taxon>Sphingomonadaceae</taxon>
        <taxon>Sphingomonas</taxon>
    </lineage>
</organism>
<evidence type="ECO:0000313" key="1">
    <source>
        <dbReference type="EMBL" id="PZO87381.1"/>
    </source>
</evidence>
<evidence type="ECO:0000313" key="2">
    <source>
        <dbReference type="Proteomes" id="UP000249066"/>
    </source>
</evidence>
<name>A0A2W5BW90_9SPHN</name>
<dbReference type="Proteomes" id="UP000249066">
    <property type="component" value="Unassembled WGS sequence"/>
</dbReference>
<dbReference type="Pfam" id="PF05015">
    <property type="entry name" value="HigB-like_toxin"/>
    <property type="match status" value="1"/>
</dbReference>
<proteinExistence type="predicted"/>
<protein>
    <recommendedName>
        <fullName evidence="3">Plasmid maintenance system killer protein</fullName>
    </recommendedName>
</protein>
<dbReference type="InterPro" id="IPR035093">
    <property type="entry name" value="RelE/ParE_toxin_dom_sf"/>
</dbReference>
<accession>A0A2W5BW90</accession>